<name>A0AAD3DNF5_9CHLO</name>
<feature type="non-terminal residue" evidence="2">
    <location>
        <position position="132"/>
    </location>
</feature>
<organism evidence="2 3">
    <name type="scientific">Astrephomene gubernaculifera</name>
    <dbReference type="NCBI Taxonomy" id="47775"/>
    <lineage>
        <taxon>Eukaryota</taxon>
        <taxon>Viridiplantae</taxon>
        <taxon>Chlorophyta</taxon>
        <taxon>core chlorophytes</taxon>
        <taxon>Chlorophyceae</taxon>
        <taxon>CS clade</taxon>
        <taxon>Chlamydomonadales</taxon>
        <taxon>Astrephomenaceae</taxon>
        <taxon>Astrephomene</taxon>
    </lineage>
</organism>
<dbReference type="Proteomes" id="UP001054857">
    <property type="component" value="Unassembled WGS sequence"/>
</dbReference>
<keyword evidence="3" id="KW-1185">Reference proteome</keyword>
<proteinExistence type="predicted"/>
<comment type="caution">
    <text evidence="2">The sequence shown here is derived from an EMBL/GenBank/DDBJ whole genome shotgun (WGS) entry which is preliminary data.</text>
</comment>
<dbReference type="EMBL" id="BMAR01000004">
    <property type="protein sequence ID" value="GFR43036.1"/>
    <property type="molecule type" value="Genomic_DNA"/>
</dbReference>
<reference evidence="2 3" key="1">
    <citation type="journal article" date="2021" name="Sci. Rep.">
        <title>Genome sequencing of the multicellular alga Astrephomene provides insights into convergent evolution of germ-soma differentiation.</title>
        <authorList>
            <person name="Yamashita S."/>
            <person name="Yamamoto K."/>
            <person name="Matsuzaki R."/>
            <person name="Suzuki S."/>
            <person name="Yamaguchi H."/>
            <person name="Hirooka S."/>
            <person name="Minakuchi Y."/>
            <person name="Miyagishima S."/>
            <person name="Kawachi M."/>
            <person name="Toyoda A."/>
            <person name="Nozaki H."/>
        </authorList>
    </citation>
    <scope>NUCLEOTIDE SEQUENCE [LARGE SCALE GENOMIC DNA]</scope>
    <source>
        <strain evidence="2 3">NIES-4017</strain>
    </source>
</reference>
<evidence type="ECO:0000313" key="2">
    <source>
        <dbReference type="EMBL" id="GFR43036.1"/>
    </source>
</evidence>
<accession>A0AAD3DNF5</accession>
<protein>
    <submittedName>
        <fullName evidence="2">Uncharacterized protein</fullName>
    </submittedName>
</protein>
<evidence type="ECO:0000256" key="1">
    <source>
        <dbReference type="SAM" id="MobiDB-lite"/>
    </source>
</evidence>
<dbReference type="AlphaFoldDB" id="A0AAD3DNF5"/>
<sequence>MRGACVCPAVPGNSSRLTVGCPAVGCRYVMVVVVGVALVRCPRLPAGVPAWQAAAAVLLRSLAGREARSLPPHHHHHHQQPAPPSSSSSSSSSSSPSSAAAAAAVLSSWVRAHSEELLEAGVALLEAGAHFN</sequence>
<evidence type="ECO:0000313" key="3">
    <source>
        <dbReference type="Proteomes" id="UP001054857"/>
    </source>
</evidence>
<feature type="region of interest" description="Disordered" evidence="1">
    <location>
        <begin position="67"/>
        <end position="96"/>
    </location>
</feature>
<feature type="compositionally biased region" description="Low complexity" evidence="1">
    <location>
        <begin position="85"/>
        <end position="96"/>
    </location>
</feature>
<gene>
    <name evidence="2" type="ORF">Agub_g4040</name>
</gene>